<evidence type="ECO:0000256" key="9">
    <source>
        <dbReference type="ARBA" id="ARBA00023170"/>
    </source>
</evidence>
<evidence type="ECO:0000259" key="14">
    <source>
        <dbReference type="Pfam" id="PF00593"/>
    </source>
</evidence>
<evidence type="ECO:0000256" key="5">
    <source>
        <dbReference type="ARBA" id="ARBA00022692"/>
    </source>
</evidence>
<dbReference type="AlphaFoldDB" id="A0A318NBG2"/>
<dbReference type="InterPro" id="IPR011276">
    <property type="entry name" value="TonB_haem/Hb_rcpt"/>
</dbReference>
<evidence type="ECO:0000256" key="13">
    <source>
        <dbReference type="RuleBase" id="RU003357"/>
    </source>
</evidence>
<keyword evidence="10 11" id="KW-0998">Cell outer membrane</keyword>
<feature type="domain" description="TonB-dependent receptor plug" evidence="15">
    <location>
        <begin position="90"/>
        <end position="193"/>
    </location>
</feature>
<feature type="short sequence motif" description="TonB C-terminal box" evidence="12">
    <location>
        <begin position="747"/>
        <end position="764"/>
    </location>
</feature>
<dbReference type="Gene3D" id="2.170.130.10">
    <property type="entry name" value="TonB-dependent receptor, plug domain"/>
    <property type="match status" value="1"/>
</dbReference>
<name>A0A318NBG2_9PROT</name>
<comment type="caution">
    <text evidence="16">The sequence shown here is derived from an EMBL/GenBank/DDBJ whole genome shotgun (WGS) entry which is preliminary data.</text>
</comment>
<dbReference type="InterPro" id="IPR000531">
    <property type="entry name" value="Beta-barrel_TonB"/>
</dbReference>
<keyword evidence="17" id="KW-1185">Reference proteome</keyword>
<keyword evidence="7 13" id="KW-0798">TonB box</keyword>
<reference evidence="16 17" key="1">
    <citation type="submission" date="2018-05" db="EMBL/GenBank/DDBJ databases">
        <title>Reference genomes for bee gut microbiota database.</title>
        <authorList>
            <person name="Ellegaard K.M."/>
        </authorList>
    </citation>
    <scope>NUCLEOTIDE SEQUENCE [LARGE SCALE GENOMIC DNA]</scope>
    <source>
        <strain evidence="16 17">ESL0284</strain>
    </source>
</reference>
<dbReference type="InterPro" id="IPR010917">
    <property type="entry name" value="TonB_rcpt_CS"/>
</dbReference>
<dbReference type="Proteomes" id="UP000247565">
    <property type="component" value="Unassembled WGS sequence"/>
</dbReference>
<comment type="similarity">
    <text evidence="2 11 13">Belongs to the TonB-dependent receptor family.</text>
</comment>
<keyword evidence="3 11" id="KW-0813">Transport</keyword>
<dbReference type="GO" id="GO:0015232">
    <property type="term" value="F:heme transmembrane transporter activity"/>
    <property type="evidence" value="ECO:0007669"/>
    <property type="project" value="InterPro"/>
</dbReference>
<dbReference type="InterPro" id="IPR012910">
    <property type="entry name" value="Plug_dom"/>
</dbReference>
<evidence type="ECO:0000259" key="15">
    <source>
        <dbReference type="Pfam" id="PF07715"/>
    </source>
</evidence>
<dbReference type="GO" id="GO:0015344">
    <property type="term" value="F:siderophore uptake transmembrane transporter activity"/>
    <property type="evidence" value="ECO:0007669"/>
    <property type="project" value="TreeGrafter"/>
</dbReference>
<dbReference type="PROSITE" id="PS01156">
    <property type="entry name" value="TONB_DEPENDENT_REC_2"/>
    <property type="match status" value="1"/>
</dbReference>
<evidence type="ECO:0000256" key="10">
    <source>
        <dbReference type="ARBA" id="ARBA00023237"/>
    </source>
</evidence>
<evidence type="ECO:0000256" key="11">
    <source>
        <dbReference type="PROSITE-ProRule" id="PRU01360"/>
    </source>
</evidence>
<dbReference type="CDD" id="cd01347">
    <property type="entry name" value="ligand_gated_channel"/>
    <property type="match status" value="1"/>
</dbReference>
<keyword evidence="8 11" id="KW-0472">Membrane</keyword>
<sequence length="764" mass="86308">MSGFLGLTNISVWGQSSNPINQDLLPDLKTQQRDEQKRSDKFNQKNNIKGTSLKLSPIQVKGKSDPILSYTKIDPDKDYSSQGKSRVLTTTTTFKTFRDKQIDSLEDYSRRVDAAINYNSNNYSINMRGLDQSRLLTTIDGIRMMWANDGAFASAFTTQQGGLSTFDFNSLGGMDVIKSADSSFFGTGSLGGVVALRTFNPEDILKSGQKFGGITKTTYDGVSASALLNQIFATRYKNTLFLLEGGYSNGSETGNMGHTGGYGNTRTKHNPASYDQGSFVGKVIHYFSGGHRLGITGEWVDRNVDEHTLTSQRVKEEFYRTQSKNQRSRFSVHYDYKAKDPAKDLFGEGQFIAYWQDNNVITNISDRYDLMPKRDSWQKLDMDVQSYGVVGHATMNVFTSSIHHAITYGGEAYLTDTSQYQSGWNATKNPFLHNNFSDMPNVHGTDLGAILQDRIGIGKNEWLHITSGVRFDYFKRDPHNTSKYQNNPIYNGLPKGASGSRYSPKILVEARIIHQLVAYAQYSQSYRAPSANEEYLSYGTPPMYQVTGNPDLKAETGRGWEVGLKYGNSRRGFNIAFYDNYYRNYIDMIGINPCTGTQMCFGYDNLSRVRIYGTEASMNWEFDPNWHTWASFAYAHGRNTDINYALSSIAPFRGIIGFGYKTDNWGTDLSSTFAIARDNAKFLNNTGVLSKQWNTPGYVVFDLTGWYRPSFYRPLRFQFGMYNMFDKKYYNASSLPVGQSSRSLQKAYFSQPGRYFKVTARIDF</sequence>
<evidence type="ECO:0000313" key="17">
    <source>
        <dbReference type="Proteomes" id="UP000247565"/>
    </source>
</evidence>
<keyword evidence="9 16" id="KW-0675">Receptor</keyword>
<feature type="domain" description="TonB-dependent receptor-like beta-barrel" evidence="14">
    <location>
        <begin position="286"/>
        <end position="723"/>
    </location>
</feature>
<gene>
    <name evidence="16" type="ORF">DK869_07375</name>
</gene>
<evidence type="ECO:0000256" key="6">
    <source>
        <dbReference type="ARBA" id="ARBA00022729"/>
    </source>
</evidence>
<dbReference type="SUPFAM" id="SSF56935">
    <property type="entry name" value="Porins"/>
    <property type="match status" value="1"/>
</dbReference>
<keyword evidence="6" id="KW-0732">Signal</keyword>
<evidence type="ECO:0000256" key="2">
    <source>
        <dbReference type="ARBA" id="ARBA00009810"/>
    </source>
</evidence>
<keyword evidence="5 11" id="KW-0812">Transmembrane</keyword>
<dbReference type="InterPro" id="IPR036942">
    <property type="entry name" value="Beta-barrel_TonB_sf"/>
</dbReference>
<dbReference type="GO" id="GO:0009279">
    <property type="term" value="C:cell outer membrane"/>
    <property type="evidence" value="ECO:0007669"/>
    <property type="project" value="UniProtKB-SubCell"/>
</dbReference>
<evidence type="ECO:0000256" key="1">
    <source>
        <dbReference type="ARBA" id="ARBA00004571"/>
    </source>
</evidence>
<dbReference type="PANTHER" id="PTHR30069:SF29">
    <property type="entry name" value="HEMOGLOBIN AND HEMOGLOBIN-HAPTOGLOBIN-BINDING PROTEIN 1-RELATED"/>
    <property type="match status" value="1"/>
</dbReference>
<dbReference type="OrthoDB" id="8428213at2"/>
<dbReference type="NCBIfam" id="TIGR01786">
    <property type="entry name" value="TonB-hemlactrns"/>
    <property type="match status" value="1"/>
</dbReference>
<accession>A0A318NBG2</accession>
<evidence type="ECO:0000256" key="12">
    <source>
        <dbReference type="PROSITE-ProRule" id="PRU10144"/>
    </source>
</evidence>
<dbReference type="InterPro" id="IPR010949">
    <property type="entry name" value="TonB_Hb/transfer/lactofer_rcpt"/>
</dbReference>
<dbReference type="PANTHER" id="PTHR30069">
    <property type="entry name" value="TONB-DEPENDENT OUTER MEMBRANE RECEPTOR"/>
    <property type="match status" value="1"/>
</dbReference>
<dbReference type="InterPro" id="IPR037066">
    <property type="entry name" value="Plug_dom_sf"/>
</dbReference>
<proteinExistence type="inferred from homology"/>
<evidence type="ECO:0000256" key="4">
    <source>
        <dbReference type="ARBA" id="ARBA00022452"/>
    </source>
</evidence>
<dbReference type="InterPro" id="IPR039426">
    <property type="entry name" value="TonB-dep_rcpt-like"/>
</dbReference>
<evidence type="ECO:0000313" key="16">
    <source>
        <dbReference type="EMBL" id="PXY99876.1"/>
    </source>
</evidence>
<dbReference type="NCBIfam" id="TIGR01785">
    <property type="entry name" value="TonB-hemin"/>
    <property type="match status" value="1"/>
</dbReference>
<evidence type="ECO:0000256" key="8">
    <source>
        <dbReference type="ARBA" id="ARBA00023136"/>
    </source>
</evidence>
<evidence type="ECO:0000256" key="3">
    <source>
        <dbReference type="ARBA" id="ARBA00022448"/>
    </source>
</evidence>
<dbReference type="Pfam" id="PF07715">
    <property type="entry name" value="Plug"/>
    <property type="match status" value="1"/>
</dbReference>
<keyword evidence="4 11" id="KW-1134">Transmembrane beta strand</keyword>
<dbReference type="RefSeq" id="WP_110439496.1">
    <property type="nucleotide sequence ID" value="NZ_CP046393.1"/>
</dbReference>
<evidence type="ECO:0000256" key="7">
    <source>
        <dbReference type="ARBA" id="ARBA00023077"/>
    </source>
</evidence>
<dbReference type="EMBL" id="QGLT01000004">
    <property type="protein sequence ID" value="PXY99876.1"/>
    <property type="molecule type" value="Genomic_DNA"/>
</dbReference>
<dbReference type="Gene3D" id="2.40.170.20">
    <property type="entry name" value="TonB-dependent receptor, beta-barrel domain"/>
    <property type="match status" value="1"/>
</dbReference>
<organism evidence="16 17">
    <name type="scientific">Commensalibacter melissae</name>
    <dbReference type="NCBI Taxonomy" id="2070537"/>
    <lineage>
        <taxon>Bacteria</taxon>
        <taxon>Pseudomonadati</taxon>
        <taxon>Pseudomonadota</taxon>
        <taxon>Alphaproteobacteria</taxon>
        <taxon>Acetobacterales</taxon>
        <taxon>Acetobacteraceae</taxon>
    </lineage>
</organism>
<comment type="subcellular location">
    <subcellularLocation>
        <location evidence="1 11">Cell outer membrane</location>
        <topology evidence="1 11">Multi-pass membrane protein</topology>
    </subcellularLocation>
</comment>
<dbReference type="GO" id="GO:0044718">
    <property type="term" value="P:siderophore transmembrane transport"/>
    <property type="evidence" value="ECO:0007669"/>
    <property type="project" value="TreeGrafter"/>
</dbReference>
<protein>
    <submittedName>
        <fullName evidence="16">TonB-dependent heme/hemoglobin receptor family protein</fullName>
    </submittedName>
</protein>
<dbReference type="PROSITE" id="PS52016">
    <property type="entry name" value="TONB_DEPENDENT_REC_3"/>
    <property type="match status" value="1"/>
</dbReference>
<dbReference type="Pfam" id="PF00593">
    <property type="entry name" value="TonB_dep_Rec_b-barrel"/>
    <property type="match status" value="1"/>
</dbReference>